<gene>
    <name evidence="1" type="ORF">RMAR00112_LOCUS2002</name>
    <name evidence="2" type="ORF">RMAR00112_LOCUS2003</name>
    <name evidence="3" type="ORF">RMAR00112_LOCUS2004</name>
    <name evidence="4" type="ORF">RMAR00112_LOCUS2005</name>
</gene>
<dbReference type="EMBL" id="HBHW01002510">
    <property type="protein sequence ID" value="CAE0034062.1"/>
    <property type="molecule type" value="Transcribed_RNA"/>
</dbReference>
<dbReference type="EMBL" id="HBHW01002511">
    <property type="protein sequence ID" value="CAE0034063.1"/>
    <property type="molecule type" value="Transcribed_RNA"/>
</dbReference>
<evidence type="ECO:0000313" key="2">
    <source>
        <dbReference type="EMBL" id="CAE0034061.1"/>
    </source>
</evidence>
<proteinExistence type="predicted"/>
<organism evidence="1">
    <name type="scientific">Rhodosorus marinus</name>
    <dbReference type="NCBI Taxonomy" id="101924"/>
    <lineage>
        <taxon>Eukaryota</taxon>
        <taxon>Rhodophyta</taxon>
        <taxon>Stylonematophyceae</taxon>
        <taxon>Stylonematales</taxon>
        <taxon>Stylonemataceae</taxon>
        <taxon>Rhodosorus</taxon>
    </lineage>
</organism>
<evidence type="ECO:0000313" key="4">
    <source>
        <dbReference type="EMBL" id="CAE0034063.1"/>
    </source>
</evidence>
<name>A0A7S2ZAI6_9RHOD</name>
<dbReference type="AlphaFoldDB" id="A0A7S2ZAI6"/>
<dbReference type="EMBL" id="HBHW01002508">
    <property type="protein sequence ID" value="CAE0034060.1"/>
    <property type="molecule type" value="Transcribed_RNA"/>
</dbReference>
<reference evidence="1" key="1">
    <citation type="submission" date="2021-01" db="EMBL/GenBank/DDBJ databases">
        <authorList>
            <person name="Corre E."/>
            <person name="Pelletier E."/>
            <person name="Niang G."/>
            <person name="Scheremetjew M."/>
            <person name="Finn R."/>
            <person name="Kale V."/>
            <person name="Holt S."/>
            <person name="Cochrane G."/>
            <person name="Meng A."/>
            <person name="Brown T."/>
            <person name="Cohen L."/>
        </authorList>
    </citation>
    <scope>NUCLEOTIDE SEQUENCE</scope>
    <source>
        <strain evidence="1">CCMP 769</strain>
    </source>
</reference>
<accession>A0A7S2ZAI6</accession>
<sequence length="197" mass="22143">MRRTTVKNPNLTSGPRCLAVRSLARVEPYDGCRDFVTLQTFLASLHGYLEFHNVSESERTTVRYASLFLKDQVQIWFHGLPRSADGLPKAVDDLDDFEAWPASVRRGPEVGTGFSSVSILVPFRPPSPSLLAMRQSLVETLQPACLSSNFMSQDLASRVLYILGYGKLKQIPDTQSREYHILSQPVRRLPHQGGKNR</sequence>
<dbReference type="EMBL" id="HBHW01002509">
    <property type="protein sequence ID" value="CAE0034061.1"/>
    <property type="molecule type" value="Transcribed_RNA"/>
</dbReference>
<evidence type="ECO:0000313" key="3">
    <source>
        <dbReference type="EMBL" id="CAE0034062.1"/>
    </source>
</evidence>
<evidence type="ECO:0000313" key="1">
    <source>
        <dbReference type="EMBL" id="CAE0034060.1"/>
    </source>
</evidence>
<protein>
    <submittedName>
        <fullName evidence="1">Uncharacterized protein</fullName>
    </submittedName>
</protein>